<keyword evidence="2" id="KW-1133">Transmembrane helix</keyword>
<keyword evidence="4" id="KW-1185">Reference proteome</keyword>
<feature type="transmembrane region" description="Helical" evidence="2">
    <location>
        <begin position="98"/>
        <end position="121"/>
    </location>
</feature>
<dbReference type="AlphaFoldDB" id="A0A8J2SHV2"/>
<accession>A0A8J2SHV2</accession>
<evidence type="ECO:0000256" key="1">
    <source>
        <dbReference type="SAM" id="MobiDB-lite"/>
    </source>
</evidence>
<evidence type="ECO:0000313" key="4">
    <source>
        <dbReference type="Proteomes" id="UP000789595"/>
    </source>
</evidence>
<feature type="transmembrane region" description="Helical" evidence="2">
    <location>
        <begin position="62"/>
        <end position="86"/>
    </location>
</feature>
<keyword evidence="2" id="KW-0812">Transmembrane</keyword>
<gene>
    <name evidence="3" type="ORF">PECAL_3P10470</name>
</gene>
<feature type="transmembrane region" description="Helical" evidence="2">
    <location>
        <begin position="133"/>
        <end position="152"/>
    </location>
</feature>
<organism evidence="3 4">
    <name type="scientific">Pelagomonas calceolata</name>
    <dbReference type="NCBI Taxonomy" id="35677"/>
    <lineage>
        <taxon>Eukaryota</taxon>
        <taxon>Sar</taxon>
        <taxon>Stramenopiles</taxon>
        <taxon>Ochrophyta</taxon>
        <taxon>Pelagophyceae</taxon>
        <taxon>Pelagomonadales</taxon>
        <taxon>Pelagomonadaceae</taxon>
        <taxon>Pelagomonas</taxon>
    </lineage>
</organism>
<reference evidence="3" key="1">
    <citation type="submission" date="2021-11" db="EMBL/GenBank/DDBJ databases">
        <authorList>
            <consortium name="Genoscope - CEA"/>
            <person name="William W."/>
        </authorList>
    </citation>
    <scope>NUCLEOTIDE SEQUENCE</scope>
</reference>
<proteinExistence type="predicted"/>
<feature type="transmembrane region" description="Helical" evidence="2">
    <location>
        <begin position="227"/>
        <end position="251"/>
    </location>
</feature>
<evidence type="ECO:0000313" key="3">
    <source>
        <dbReference type="EMBL" id="CAH0371121.1"/>
    </source>
</evidence>
<feature type="region of interest" description="Disordered" evidence="1">
    <location>
        <begin position="1"/>
        <end position="36"/>
    </location>
</feature>
<evidence type="ECO:0000256" key="2">
    <source>
        <dbReference type="SAM" id="Phobius"/>
    </source>
</evidence>
<name>A0A8J2SHV2_9STRA</name>
<sequence>MSEGSTPKRIPDTPPQRRLSEQTPIASAPPLDDASTNSLLTLDDEVVPEDVSRGCVLAIFDAVAFVTACAAGALGAAHVIQLMAFVAAPAPRGGLPGAIFAASISYQFALCLCIVGFELGVISHDDQWTGRYWTVRGLLYAFLGVIALPGAAADAATNETRVTICVEINQCVGCTAMTRPSWLGRADDAMIQRTRRKILISTQVTMKQGELVCVPGEAAKALEKYRVVAASAVIATGALYVLLGLCCCRGIRRGAQLRYRRRLAHAELQRAYLAERAHRTGTPVAEA</sequence>
<dbReference type="EMBL" id="CAKKNE010000003">
    <property type="protein sequence ID" value="CAH0371121.1"/>
    <property type="molecule type" value="Genomic_DNA"/>
</dbReference>
<comment type="caution">
    <text evidence="3">The sequence shown here is derived from an EMBL/GenBank/DDBJ whole genome shotgun (WGS) entry which is preliminary data.</text>
</comment>
<keyword evidence="2" id="KW-0472">Membrane</keyword>
<dbReference type="Proteomes" id="UP000789595">
    <property type="component" value="Unassembled WGS sequence"/>
</dbReference>
<protein>
    <submittedName>
        <fullName evidence="3">Uncharacterized protein</fullName>
    </submittedName>
</protein>